<dbReference type="InterPro" id="IPR011453">
    <property type="entry name" value="DUF1559"/>
</dbReference>
<dbReference type="NCBIfam" id="TIGR04294">
    <property type="entry name" value="pre_pil_HX9DG"/>
    <property type="match status" value="1"/>
</dbReference>
<dbReference type="Pfam" id="PF07596">
    <property type="entry name" value="SBP_bac_10"/>
    <property type="match status" value="1"/>
</dbReference>
<dbReference type="RefSeq" id="WP_210653945.1">
    <property type="nucleotide sequence ID" value="NZ_JAGKQQ010000001.1"/>
</dbReference>
<dbReference type="Proteomes" id="UP000676565">
    <property type="component" value="Unassembled WGS sequence"/>
</dbReference>
<sequence length="328" mass="35004">MNRAGSTYRSRTGAARSEIVVAFGLVVVVAGLVLPTVQAARADAARVQCRDNLRQLGTGFLEFEKVQNGFPARRLKNPKSGWGAELLPHIGQAELAKAYSFRYDWFDPVNKATSETVVKAFVCPASPKDRALTCSDVASPGSRNTDRTTKFSAKGAPSDFVAANGFKVPATGYGINWPYPTGAADNNQHQAMIDDAHLPVNRITDGLSCTVLVIEQAGRPQKWVNGTRGRGAGDDEANGNARGLWAGYGAIPFHPVDRADGTSPGRGDTTDCVVNCNNQHSVYGFHAGGAHVLFCDGSVRFVGENLDGRTFALLVTRDDGEALGTNDY</sequence>
<dbReference type="EMBL" id="JAGKQQ010000001">
    <property type="protein sequence ID" value="MBP3955891.1"/>
    <property type="molecule type" value="Genomic_DNA"/>
</dbReference>
<proteinExistence type="predicted"/>
<evidence type="ECO:0000259" key="1">
    <source>
        <dbReference type="Pfam" id="PF07596"/>
    </source>
</evidence>
<dbReference type="PANTHER" id="PTHR30093:SF2">
    <property type="entry name" value="TYPE II SECRETION SYSTEM PROTEIN H"/>
    <property type="match status" value="1"/>
</dbReference>
<accession>A0ABS5BQA1</accession>
<evidence type="ECO:0000313" key="3">
    <source>
        <dbReference type="Proteomes" id="UP000676565"/>
    </source>
</evidence>
<dbReference type="PANTHER" id="PTHR30093">
    <property type="entry name" value="GENERAL SECRETION PATHWAY PROTEIN G"/>
    <property type="match status" value="1"/>
</dbReference>
<keyword evidence="3" id="KW-1185">Reference proteome</keyword>
<organism evidence="2 3">
    <name type="scientific">Gemmata palustris</name>
    <dbReference type="NCBI Taxonomy" id="2822762"/>
    <lineage>
        <taxon>Bacteria</taxon>
        <taxon>Pseudomonadati</taxon>
        <taxon>Planctomycetota</taxon>
        <taxon>Planctomycetia</taxon>
        <taxon>Gemmatales</taxon>
        <taxon>Gemmataceae</taxon>
        <taxon>Gemmata</taxon>
    </lineage>
</organism>
<protein>
    <submittedName>
        <fullName evidence="2">DUF1559 domain-containing protein</fullName>
    </submittedName>
</protein>
<comment type="caution">
    <text evidence="2">The sequence shown here is derived from an EMBL/GenBank/DDBJ whole genome shotgun (WGS) entry which is preliminary data.</text>
</comment>
<dbReference type="InterPro" id="IPR027558">
    <property type="entry name" value="Pre_pil_HX9DG_C"/>
</dbReference>
<reference evidence="2 3" key="1">
    <citation type="submission" date="2021-04" db="EMBL/GenBank/DDBJ databases">
        <authorList>
            <person name="Ivanova A."/>
        </authorList>
    </citation>
    <scope>NUCLEOTIDE SEQUENCE [LARGE SCALE GENOMIC DNA]</scope>
    <source>
        <strain evidence="2 3">G18</strain>
    </source>
</reference>
<evidence type="ECO:0000313" key="2">
    <source>
        <dbReference type="EMBL" id="MBP3955891.1"/>
    </source>
</evidence>
<feature type="domain" description="DUF1559" evidence="1">
    <location>
        <begin position="38"/>
        <end position="307"/>
    </location>
</feature>
<name>A0ABS5BQA1_9BACT</name>
<gene>
    <name evidence="2" type="ORF">J8F10_11400</name>
</gene>